<protein>
    <submittedName>
        <fullName evidence="1">Uncharacterized protein</fullName>
    </submittedName>
</protein>
<proteinExistence type="predicted"/>
<accession>A0ABY7QER5</accession>
<sequence>MPIGDRWQLLRGGELLGEIVVDDGHFPWLDGRFVPEAGFVEVKPWFDESAALVDAENFQAFERAYDRIDGTLTLVSPHGPVAEFLLHIRGDRASFRWSDEPFSDEA</sequence>
<keyword evidence="2" id="KW-1185">Reference proteome</keyword>
<dbReference type="RefSeq" id="WP_270149941.1">
    <property type="nucleotide sequence ID" value="NZ_CP115450.1"/>
</dbReference>
<gene>
    <name evidence="1" type="ORF">O1G21_36845</name>
</gene>
<evidence type="ECO:0000313" key="1">
    <source>
        <dbReference type="EMBL" id="WBP90889.1"/>
    </source>
</evidence>
<dbReference type="Proteomes" id="UP001212821">
    <property type="component" value="Chromosome"/>
</dbReference>
<evidence type="ECO:0000313" key="2">
    <source>
        <dbReference type="Proteomes" id="UP001212821"/>
    </source>
</evidence>
<dbReference type="EMBL" id="CP115450">
    <property type="protein sequence ID" value="WBP90889.1"/>
    <property type="molecule type" value="Genomic_DNA"/>
</dbReference>
<organism evidence="1 2">
    <name type="scientific">Kitasatospora cathayae</name>
    <dbReference type="NCBI Taxonomy" id="3004092"/>
    <lineage>
        <taxon>Bacteria</taxon>
        <taxon>Bacillati</taxon>
        <taxon>Actinomycetota</taxon>
        <taxon>Actinomycetes</taxon>
        <taxon>Kitasatosporales</taxon>
        <taxon>Streptomycetaceae</taxon>
        <taxon>Kitasatospora</taxon>
    </lineage>
</organism>
<name>A0ABY7QER5_9ACTN</name>
<reference evidence="2" key="1">
    <citation type="submission" date="2022-12" db="EMBL/GenBank/DDBJ databases">
        <authorList>
            <person name="Mo P."/>
        </authorList>
    </citation>
    <scope>NUCLEOTIDE SEQUENCE [LARGE SCALE GENOMIC DNA]</scope>
    <source>
        <strain evidence="2">HUAS 3-15</strain>
    </source>
</reference>